<dbReference type="AlphaFoldDB" id="B4VQH1"/>
<keyword evidence="2" id="KW-1003">Cell membrane</keyword>
<evidence type="ECO:0000313" key="7">
    <source>
        <dbReference type="EMBL" id="EDX75774.1"/>
    </source>
</evidence>
<dbReference type="PANTHER" id="PTHR34857">
    <property type="entry name" value="SLL0384 PROTEIN"/>
    <property type="match status" value="1"/>
</dbReference>
<dbReference type="Pfam" id="PF02361">
    <property type="entry name" value="CbiQ"/>
    <property type="match status" value="1"/>
</dbReference>
<sequence>MKHGLDFYANFNSPIHRWESRCKLIGLFSLIFAFSFVEQLSLLPGMIVVTLVYYYLSRLPFSFLRSRLRYPGFFLLAITLLLPFSVGSTVIVQIGILSLYQEGIVALALIATRFLCILTVSLIIFGTAPFLSTVKAMRSLGLPAVLADMTLLTYRYIEQFGEDLTKMKRAMQLRGFRATRFSRRNLNVLASLVGSLLVRSYNQSQQVYQAMILRGYGYTLHHRKPPNPKNRVSRGDLISLGITVAIALGFVMAEILIERR</sequence>
<dbReference type="RefSeq" id="WP_006100912.1">
    <property type="nucleotide sequence ID" value="NZ_DS989848.1"/>
</dbReference>
<feature type="transmembrane region" description="Helical" evidence="6">
    <location>
        <begin position="73"/>
        <end position="97"/>
    </location>
</feature>
<dbReference type="STRING" id="118168.MC7420_6429"/>
<dbReference type="OrthoDB" id="8585740at2"/>
<name>B4VQH1_9CYAN</name>
<dbReference type="InterPro" id="IPR003339">
    <property type="entry name" value="ABC/ECF_trnsptr_transmembrane"/>
</dbReference>
<evidence type="ECO:0000256" key="5">
    <source>
        <dbReference type="ARBA" id="ARBA00023136"/>
    </source>
</evidence>
<dbReference type="NCBIfam" id="TIGR02454">
    <property type="entry name" value="ECF_T_CbiQ"/>
    <property type="match status" value="1"/>
</dbReference>
<keyword evidence="8" id="KW-1185">Reference proteome</keyword>
<reference evidence="7 8" key="1">
    <citation type="submission" date="2008-07" db="EMBL/GenBank/DDBJ databases">
        <authorList>
            <person name="Tandeau de Marsac N."/>
            <person name="Ferriera S."/>
            <person name="Johnson J."/>
            <person name="Kravitz S."/>
            <person name="Beeson K."/>
            <person name="Sutton G."/>
            <person name="Rogers Y.-H."/>
            <person name="Friedman R."/>
            <person name="Frazier M."/>
            <person name="Venter J.C."/>
        </authorList>
    </citation>
    <scope>NUCLEOTIDE SEQUENCE [LARGE SCALE GENOMIC DNA]</scope>
    <source>
        <strain evidence="7 8">PCC 7420</strain>
    </source>
</reference>
<feature type="transmembrane region" description="Helical" evidence="6">
    <location>
        <begin position="103"/>
        <end position="128"/>
    </location>
</feature>
<keyword evidence="4 6" id="KW-1133">Transmembrane helix</keyword>
<evidence type="ECO:0000256" key="3">
    <source>
        <dbReference type="ARBA" id="ARBA00022692"/>
    </source>
</evidence>
<evidence type="ECO:0000256" key="4">
    <source>
        <dbReference type="ARBA" id="ARBA00022989"/>
    </source>
</evidence>
<dbReference type="Proteomes" id="UP000003835">
    <property type="component" value="Unassembled WGS sequence"/>
</dbReference>
<accession>B4VQH1</accession>
<dbReference type="HOGENOM" id="CLU_056469_1_1_3"/>
<dbReference type="PANTHER" id="PTHR34857:SF2">
    <property type="entry name" value="SLL0384 PROTEIN"/>
    <property type="match status" value="1"/>
</dbReference>
<evidence type="ECO:0000313" key="8">
    <source>
        <dbReference type="Proteomes" id="UP000003835"/>
    </source>
</evidence>
<dbReference type="CDD" id="cd16914">
    <property type="entry name" value="EcfT"/>
    <property type="match status" value="1"/>
</dbReference>
<gene>
    <name evidence="7" type="ORF">MC7420_6429</name>
</gene>
<evidence type="ECO:0000256" key="1">
    <source>
        <dbReference type="ARBA" id="ARBA00004651"/>
    </source>
</evidence>
<organism evidence="7 8">
    <name type="scientific">Coleofasciculus chthonoplastes PCC 7420</name>
    <dbReference type="NCBI Taxonomy" id="118168"/>
    <lineage>
        <taxon>Bacteria</taxon>
        <taxon>Bacillati</taxon>
        <taxon>Cyanobacteriota</taxon>
        <taxon>Cyanophyceae</taxon>
        <taxon>Coleofasciculales</taxon>
        <taxon>Coleofasciculaceae</taxon>
        <taxon>Coleofasciculus</taxon>
    </lineage>
</organism>
<proteinExistence type="predicted"/>
<dbReference type="EMBL" id="DS989848">
    <property type="protein sequence ID" value="EDX75774.1"/>
    <property type="molecule type" value="Genomic_DNA"/>
</dbReference>
<dbReference type="InterPro" id="IPR012809">
    <property type="entry name" value="ECF_CbiQ"/>
</dbReference>
<keyword evidence="3 6" id="KW-0812">Transmembrane</keyword>
<evidence type="ECO:0000256" key="6">
    <source>
        <dbReference type="SAM" id="Phobius"/>
    </source>
</evidence>
<dbReference type="eggNOG" id="COG0619">
    <property type="taxonomic scope" value="Bacteria"/>
</dbReference>
<keyword evidence="5 6" id="KW-0472">Membrane</keyword>
<dbReference type="GO" id="GO:0043190">
    <property type="term" value="C:ATP-binding cassette (ABC) transporter complex"/>
    <property type="evidence" value="ECO:0007669"/>
    <property type="project" value="InterPro"/>
</dbReference>
<comment type="subcellular location">
    <subcellularLocation>
        <location evidence="1">Cell membrane</location>
        <topology evidence="1">Multi-pass membrane protein</topology>
    </subcellularLocation>
</comment>
<dbReference type="GO" id="GO:0006824">
    <property type="term" value="P:cobalt ion transport"/>
    <property type="evidence" value="ECO:0007669"/>
    <property type="project" value="InterPro"/>
</dbReference>
<feature type="transmembrane region" description="Helical" evidence="6">
    <location>
        <begin position="237"/>
        <end position="257"/>
    </location>
</feature>
<protein>
    <submittedName>
        <fullName evidence="7">Cobalt ABC transporter, permease protein CbiQ</fullName>
    </submittedName>
</protein>
<evidence type="ECO:0000256" key="2">
    <source>
        <dbReference type="ARBA" id="ARBA00022475"/>
    </source>
</evidence>
<dbReference type="InterPro" id="IPR051611">
    <property type="entry name" value="ECF_transporter_component"/>
</dbReference>